<evidence type="ECO:0000256" key="2">
    <source>
        <dbReference type="RuleBase" id="RU003616"/>
    </source>
</evidence>
<dbReference type="CDD" id="cd06464">
    <property type="entry name" value="ACD_sHsps-like"/>
    <property type="match status" value="1"/>
</dbReference>
<dbReference type="Gene3D" id="2.60.40.790">
    <property type="match status" value="1"/>
</dbReference>
<feature type="region of interest" description="Disordered" evidence="3">
    <location>
        <begin position="155"/>
        <end position="174"/>
    </location>
</feature>
<feature type="domain" description="SHSP" evidence="4">
    <location>
        <begin position="31"/>
        <end position="144"/>
    </location>
</feature>
<dbReference type="AlphaFoldDB" id="A0A951UJ69"/>
<protein>
    <submittedName>
        <fullName evidence="5">Hsp20/alpha crystallin family protein</fullName>
    </submittedName>
</protein>
<sequence length="174" mass="19549">MMIQRWQPIEAMEILRRQIDQVFGEFKDLSSDRSPTWAPAIELQDTPENLLLRVLLPGIDRNEIDIHVSREAVSIAGERHYPNGAKDPGYYRCEFSYGKFYRVVPLPLPVQHERASAEFCDGILTLTLPKSQEYHHRLVKINLGEMASATPATTLEAASEPVENESSATVATAA</sequence>
<dbReference type="SUPFAM" id="SSF49764">
    <property type="entry name" value="HSP20-like chaperones"/>
    <property type="match status" value="1"/>
</dbReference>
<evidence type="ECO:0000259" key="4">
    <source>
        <dbReference type="PROSITE" id="PS01031"/>
    </source>
</evidence>
<dbReference type="Proteomes" id="UP000715781">
    <property type="component" value="Unassembled WGS sequence"/>
</dbReference>
<feature type="compositionally biased region" description="Polar residues" evidence="3">
    <location>
        <begin position="164"/>
        <end position="174"/>
    </location>
</feature>
<dbReference type="InterPro" id="IPR008978">
    <property type="entry name" value="HSP20-like_chaperone"/>
</dbReference>
<comment type="caution">
    <text evidence="5">The sequence shown here is derived from an EMBL/GenBank/DDBJ whole genome shotgun (WGS) entry which is preliminary data.</text>
</comment>
<dbReference type="PROSITE" id="PS01031">
    <property type="entry name" value="SHSP"/>
    <property type="match status" value="1"/>
</dbReference>
<dbReference type="PANTHER" id="PTHR11527">
    <property type="entry name" value="HEAT-SHOCK PROTEIN 20 FAMILY MEMBER"/>
    <property type="match status" value="1"/>
</dbReference>
<name>A0A951UJ69_9NOST</name>
<evidence type="ECO:0000256" key="1">
    <source>
        <dbReference type="PROSITE-ProRule" id="PRU00285"/>
    </source>
</evidence>
<dbReference type="EMBL" id="JAHHHN010000027">
    <property type="protein sequence ID" value="MBW4564826.1"/>
    <property type="molecule type" value="Genomic_DNA"/>
</dbReference>
<accession>A0A951UJ69</accession>
<evidence type="ECO:0000256" key="3">
    <source>
        <dbReference type="SAM" id="MobiDB-lite"/>
    </source>
</evidence>
<dbReference type="InterPro" id="IPR002068">
    <property type="entry name" value="A-crystallin/Hsp20_dom"/>
</dbReference>
<evidence type="ECO:0000313" key="5">
    <source>
        <dbReference type="EMBL" id="MBW4564826.1"/>
    </source>
</evidence>
<evidence type="ECO:0000313" key="6">
    <source>
        <dbReference type="Proteomes" id="UP000715781"/>
    </source>
</evidence>
<reference evidence="5" key="2">
    <citation type="journal article" date="2022" name="Microbiol. Resour. Announc.">
        <title>Metagenome Sequencing to Explore Phylogenomics of Terrestrial Cyanobacteria.</title>
        <authorList>
            <person name="Ward R.D."/>
            <person name="Stajich J.E."/>
            <person name="Johansen J.R."/>
            <person name="Huntemann M."/>
            <person name="Clum A."/>
            <person name="Foster B."/>
            <person name="Foster B."/>
            <person name="Roux S."/>
            <person name="Palaniappan K."/>
            <person name="Varghese N."/>
            <person name="Mukherjee S."/>
            <person name="Reddy T.B.K."/>
            <person name="Daum C."/>
            <person name="Copeland A."/>
            <person name="Chen I.A."/>
            <person name="Ivanova N.N."/>
            <person name="Kyrpides N.C."/>
            <person name="Shapiro N."/>
            <person name="Eloe-Fadrosh E.A."/>
            <person name="Pietrasiak N."/>
        </authorList>
    </citation>
    <scope>NUCLEOTIDE SEQUENCE</scope>
    <source>
        <strain evidence="5">JT2-VF2</strain>
    </source>
</reference>
<gene>
    <name evidence="5" type="ORF">KME32_27625</name>
</gene>
<comment type="similarity">
    <text evidence="1 2">Belongs to the small heat shock protein (HSP20) family.</text>
</comment>
<dbReference type="InterPro" id="IPR031107">
    <property type="entry name" value="Small_HSP"/>
</dbReference>
<proteinExistence type="inferred from homology"/>
<organism evidence="5 6">
    <name type="scientific">Mojavia pulchra JT2-VF2</name>
    <dbReference type="NCBI Taxonomy" id="287848"/>
    <lineage>
        <taxon>Bacteria</taxon>
        <taxon>Bacillati</taxon>
        <taxon>Cyanobacteriota</taxon>
        <taxon>Cyanophyceae</taxon>
        <taxon>Nostocales</taxon>
        <taxon>Nostocaceae</taxon>
    </lineage>
</organism>
<reference evidence="5" key="1">
    <citation type="submission" date="2021-05" db="EMBL/GenBank/DDBJ databases">
        <authorList>
            <person name="Pietrasiak N."/>
            <person name="Ward R."/>
            <person name="Stajich J.E."/>
            <person name="Kurbessoian T."/>
        </authorList>
    </citation>
    <scope>NUCLEOTIDE SEQUENCE</scope>
    <source>
        <strain evidence="5">JT2-VF2</strain>
    </source>
</reference>
<dbReference type="Pfam" id="PF00011">
    <property type="entry name" value="HSP20"/>
    <property type="match status" value="1"/>
</dbReference>